<protein>
    <submittedName>
        <fullName evidence="1">Uncharacterized protein</fullName>
    </submittedName>
</protein>
<evidence type="ECO:0000313" key="1">
    <source>
        <dbReference type="EMBL" id="MBQ0855740.1"/>
    </source>
</evidence>
<dbReference type="Proteomes" id="UP000677413">
    <property type="component" value="Unassembled WGS sequence"/>
</dbReference>
<name>A0A940Y5T8_9ACTN</name>
<proteinExistence type="predicted"/>
<organism evidence="1 2">
    <name type="scientific">Streptomyces liliiviolaceus</name>
    <dbReference type="NCBI Taxonomy" id="2823109"/>
    <lineage>
        <taxon>Bacteria</taxon>
        <taxon>Bacillati</taxon>
        <taxon>Actinomycetota</taxon>
        <taxon>Actinomycetes</taxon>
        <taxon>Kitasatosporales</taxon>
        <taxon>Streptomycetaceae</taxon>
        <taxon>Streptomyces</taxon>
    </lineage>
</organism>
<dbReference type="AlphaFoldDB" id="A0A940Y5T8"/>
<comment type="caution">
    <text evidence="1">The sequence shown here is derived from an EMBL/GenBank/DDBJ whole genome shotgun (WGS) entry which is preliminary data.</text>
</comment>
<gene>
    <name evidence="1" type="ORF">J8N05_47150</name>
</gene>
<sequence length="147" mass="16554">MSTPSIVDRLIRRLRRRTPPPGRCTVDRLIGPERTARVIQPLVRELMRDDLLPEPVAYRIVCEGVLAGDPWWLAEPGQVWQLRPDAAEPAAPGLALLVIVQRDTDQLTVQLEDDDAPHLQIPLCALAAYELTSWCWLREDHGPLPTS</sequence>
<evidence type="ECO:0000313" key="2">
    <source>
        <dbReference type="Proteomes" id="UP000677413"/>
    </source>
</evidence>
<geneLocation type="plasmid" evidence="1">
    <name>p1</name>
</geneLocation>
<accession>A0A940Y5T8</accession>
<keyword evidence="2" id="KW-1185">Reference proteome</keyword>
<dbReference type="RefSeq" id="WP_210894752.1">
    <property type="nucleotide sequence ID" value="NZ_JAGPYQ010000004.1"/>
</dbReference>
<keyword evidence="1" id="KW-0614">Plasmid</keyword>
<reference evidence="1 2" key="1">
    <citation type="submission" date="2021-04" db="EMBL/GenBank/DDBJ databases">
        <authorList>
            <person name="Tang X."/>
            <person name="Zhou X."/>
            <person name="Chen X."/>
            <person name="Cernava T."/>
            <person name="Zhang C."/>
        </authorList>
    </citation>
    <scope>NUCLEOTIDE SEQUENCE [LARGE SCALE GENOMIC DNA]</scope>
    <source>
        <strain evidence="1 2">BH-SS-21</strain>
        <plasmid evidence="1">p1</plasmid>
    </source>
</reference>
<dbReference type="EMBL" id="JAGPYQ010000004">
    <property type="protein sequence ID" value="MBQ0855740.1"/>
    <property type="molecule type" value="Genomic_DNA"/>
</dbReference>